<dbReference type="InterPro" id="IPR004807">
    <property type="entry name" value="UvrB"/>
</dbReference>
<keyword evidence="1" id="KW-0547">Nucleotide-binding</keyword>
<dbReference type="Gene3D" id="3.30.2060.10">
    <property type="entry name" value="Penicillin-binding protein 1b domain"/>
    <property type="match status" value="1"/>
</dbReference>
<dbReference type="GO" id="GO:0016887">
    <property type="term" value="F:ATP hydrolysis activity"/>
    <property type="evidence" value="ECO:0007669"/>
    <property type="project" value="InterPro"/>
</dbReference>
<dbReference type="Proteomes" id="UP000727962">
    <property type="component" value="Unassembled WGS sequence"/>
</dbReference>
<dbReference type="InterPro" id="IPR027417">
    <property type="entry name" value="P-loop_NTPase"/>
</dbReference>
<dbReference type="GO" id="GO:0006289">
    <property type="term" value="P:nucleotide-excision repair"/>
    <property type="evidence" value="ECO:0007669"/>
    <property type="project" value="InterPro"/>
</dbReference>
<dbReference type="GO" id="GO:0005524">
    <property type="term" value="F:ATP binding"/>
    <property type="evidence" value="ECO:0007669"/>
    <property type="project" value="UniProtKB-KW"/>
</dbReference>
<dbReference type="PANTHER" id="PTHR24029">
    <property type="entry name" value="UVRABC SYSTEM PROTEIN B"/>
    <property type="match status" value="1"/>
</dbReference>
<dbReference type="PANTHER" id="PTHR24029:SF1">
    <property type="entry name" value="TRANSCRIPTION-REPAIR-COUPLING FACTOR"/>
    <property type="match status" value="1"/>
</dbReference>
<dbReference type="EMBL" id="JACOSL010000002">
    <property type="protein sequence ID" value="MBI1755496.1"/>
    <property type="molecule type" value="Genomic_DNA"/>
</dbReference>
<dbReference type="AlphaFoldDB" id="A0A931LTE9"/>
<evidence type="ECO:0000256" key="1">
    <source>
        <dbReference type="ARBA" id="ARBA00022741"/>
    </source>
</evidence>
<dbReference type="GO" id="GO:0009380">
    <property type="term" value="C:excinuclease repair complex"/>
    <property type="evidence" value="ECO:0007669"/>
    <property type="project" value="InterPro"/>
</dbReference>
<name>A0A931LTE9_FIMGI</name>
<protein>
    <recommendedName>
        <fullName evidence="3">UvrB interaction domain-containing protein</fullName>
    </recommendedName>
</protein>
<dbReference type="Gene3D" id="3.40.50.11180">
    <property type="match status" value="1"/>
</dbReference>
<evidence type="ECO:0000313" key="4">
    <source>
        <dbReference type="EMBL" id="MBI1755496.1"/>
    </source>
</evidence>
<dbReference type="Pfam" id="PF17757">
    <property type="entry name" value="UvrB_inter"/>
    <property type="match status" value="1"/>
</dbReference>
<feature type="domain" description="UvrB interaction" evidence="3">
    <location>
        <begin position="142"/>
        <end position="227"/>
    </location>
</feature>
<evidence type="ECO:0000313" key="5">
    <source>
        <dbReference type="Proteomes" id="UP000727962"/>
    </source>
</evidence>
<feature type="non-terminal residue" evidence="4">
    <location>
        <position position="392"/>
    </location>
</feature>
<dbReference type="GO" id="GO:0003677">
    <property type="term" value="F:DNA binding"/>
    <property type="evidence" value="ECO:0007669"/>
    <property type="project" value="InterPro"/>
</dbReference>
<reference evidence="4" key="1">
    <citation type="submission" date="2020-07" db="EMBL/GenBank/DDBJ databases">
        <title>Huge and variable diversity of episymbiotic CPR bacteria and DPANN archaea in groundwater ecosystems.</title>
        <authorList>
            <person name="He C.Y."/>
            <person name="Keren R."/>
            <person name="Whittaker M."/>
            <person name="Farag I.F."/>
            <person name="Doudna J."/>
            <person name="Cate J.H.D."/>
            <person name="Banfield J.F."/>
        </authorList>
    </citation>
    <scope>NUCLEOTIDE SEQUENCE</scope>
    <source>
        <strain evidence="4">NC_groundwater_17_Pr7_B-0.1um_64_12</strain>
    </source>
</reference>
<gene>
    <name evidence="4" type="ORF">HYR64_00120</name>
</gene>
<dbReference type="InterPro" id="IPR041471">
    <property type="entry name" value="UvrB_inter"/>
</dbReference>
<accession>A0A931LTE9</accession>
<dbReference type="SUPFAM" id="SSF52540">
    <property type="entry name" value="P-loop containing nucleoside triphosphate hydrolases"/>
    <property type="match status" value="1"/>
</dbReference>
<evidence type="ECO:0000256" key="2">
    <source>
        <dbReference type="ARBA" id="ARBA00022840"/>
    </source>
</evidence>
<keyword evidence="2" id="KW-0067">ATP-binding</keyword>
<proteinExistence type="predicted"/>
<organism evidence="4 5">
    <name type="scientific">Fimbriimonas ginsengisoli</name>
    <dbReference type="NCBI Taxonomy" id="1005039"/>
    <lineage>
        <taxon>Bacteria</taxon>
        <taxon>Bacillati</taxon>
        <taxon>Armatimonadota</taxon>
        <taxon>Fimbriimonadia</taxon>
        <taxon>Fimbriimonadales</taxon>
        <taxon>Fimbriimonadaceae</taxon>
        <taxon>Fimbriimonas</taxon>
    </lineage>
</organism>
<sequence>MRLAEWVRRLTAHPGLNSLLTSLEGTCAWRSVAPEARPVLLAAAYDHAPRKTLIVTASYERALHWQAKLALCGVPQGYLYQLPSGSSALFEDALPEHIALSDRLGGLRALVDDGPCVVIGSPQAVLERTLPRDLLIDAFVSAKPGDTVEPEILVRRLARLGYERAEPVRLPGQFSQRGGILDVYPTGRDLPVRLEFFGDQIESLRTFDPNSQRSTGSLPALAIAPSRETLFTERDEGLADLVASTIHREAAALDEEGAARLEELVGEDAESLRAHRFFDRLDLYRPMLHPESGCALDLLGPDDLVVLDEPLELESIATRTEEELGQALHARAERGEILASLPNDFLLPPEHLGSPAGLLVLSAMNSWPGWLSVAREEEVGASSLDPYRGRPE</sequence>
<evidence type="ECO:0000259" key="3">
    <source>
        <dbReference type="Pfam" id="PF17757"/>
    </source>
</evidence>
<comment type="caution">
    <text evidence="4">The sequence shown here is derived from an EMBL/GenBank/DDBJ whole genome shotgun (WGS) entry which is preliminary data.</text>
</comment>